<evidence type="ECO:0000259" key="7">
    <source>
        <dbReference type="Pfam" id="PF05699"/>
    </source>
</evidence>
<evidence type="ECO:0000256" key="1">
    <source>
        <dbReference type="ARBA" id="ARBA00004123"/>
    </source>
</evidence>
<sequence>MVRPEKANKPFPFLTPIIEGDEPGLDNDAVGEEVNSDDEEVDPDDATPDVMADGWEEPNPNDDDEAAGEDSENPIGIAFTLKKIDYICRRIASSPQKQAEWKVWAAKLGFTGRGVINGYGIRWNIAYESRQRAYEGRRVIKQLIENENDRLAGKSAKDHFFKSYELSSNEWVDIHNLNNILKEFLEMTKRMEGNWPIVSMVIYEYVRLIDSLEKKMVVAAGSSLEAMYPPMIRITKKYLKIALKCNSIVMATFLQPAWRMMLFSKRLKPPMTRQITELINNKFIEREAFLESQKPPTPPPKASESDANPNSAESSDSEGDEFNFYPTNEAADNVVNTELERYNNGDFPMDKKGKLLGRWKAHAKDFPVMASLARDYHACAASSATVERTFSAAADVCASGRTGLAICTIERCISSHMWLCDGVPMEGKFADCQGVLDAAKESNKFKKRTNEANRRLNAAKTKK</sequence>
<keyword evidence="4" id="KW-0862">Zinc</keyword>
<feature type="compositionally biased region" description="Acidic residues" evidence="6">
    <location>
        <begin position="54"/>
        <end position="72"/>
    </location>
</feature>
<feature type="compositionally biased region" description="Acidic residues" evidence="6">
    <location>
        <begin position="19"/>
        <end position="47"/>
    </location>
</feature>
<evidence type="ECO:0000256" key="2">
    <source>
        <dbReference type="ARBA" id="ARBA00022723"/>
    </source>
</evidence>
<comment type="caution">
    <text evidence="8">The sequence shown here is derived from an EMBL/GenBank/DDBJ whole genome shotgun (WGS) entry which is preliminary data.</text>
</comment>
<evidence type="ECO:0000256" key="5">
    <source>
        <dbReference type="ARBA" id="ARBA00023242"/>
    </source>
</evidence>
<protein>
    <recommendedName>
        <fullName evidence="7">HAT C-terminal dimerisation domain-containing protein</fullName>
    </recommendedName>
</protein>
<evidence type="ECO:0000313" key="9">
    <source>
        <dbReference type="Proteomes" id="UP000054564"/>
    </source>
</evidence>
<keyword evidence="5" id="KW-0539">Nucleus</keyword>
<dbReference type="Pfam" id="PF05699">
    <property type="entry name" value="Dimer_Tnp_hAT"/>
    <property type="match status" value="1"/>
</dbReference>
<evidence type="ECO:0000313" key="8">
    <source>
        <dbReference type="EMBL" id="KNE93792.1"/>
    </source>
</evidence>
<dbReference type="InterPro" id="IPR008906">
    <property type="entry name" value="HATC_C_dom"/>
</dbReference>
<dbReference type="EMBL" id="AJIL01000130">
    <property type="protein sequence ID" value="KNE93792.1"/>
    <property type="molecule type" value="Genomic_DNA"/>
</dbReference>
<dbReference type="OrthoDB" id="2506739at2759"/>
<feature type="region of interest" description="Disordered" evidence="6">
    <location>
        <begin position="291"/>
        <end position="323"/>
    </location>
</feature>
<reference evidence="9" key="1">
    <citation type="submission" date="2014-03" db="EMBL/GenBank/DDBJ databases">
        <title>The Genome Sequence of Puccinia striiformis f. sp. tritici PST-78.</title>
        <authorList>
            <consortium name="The Broad Institute Genome Sequencing Platform"/>
            <person name="Cuomo C."/>
            <person name="Hulbert S."/>
            <person name="Chen X."/>
            <person name="Walker B."/>
            <person name="Young S.K."/>
            <person name="Zeng Q."/>
            <person name="Gargeya S."/>
            <person name="Fitzgerald M."/>
            <person name="Haas B."/>
            <person name="Abouelleil A."/>
            <person name="Alvarado L."/>
            <person name="Arachchi H.M."/>
            <person name="Berlin A.M."/>
            <person name="Chapman S.B."/>
            <person name="Goldberg J."/>
            <person name="Griggs A."/>
            <person name="Gujja S."/>
            <person name="Hansen M."/>
            <person name="Howarth C."/>
            <person name="Imamovic A."/>
            <person name="Larimer J."/>
            <person name="McCowan C."/>
            <person name="Montmayeur A."/>
            <person name="Murphy C."/>
            <person name="Neiman D."/>
            <person name="Pearson M."/>
            <person name="Priest M."/>
            <person name="Roberts A."/>
            <person name="Saif S."/>
            <person name="Shea T."/>
            <person name="Sisk P."/>
            <person name="Sykes S."/>
            <person name="Wortman J."/>
            <person name="Nusbaum C."/>
            <person name="Birren B."/>
        </authorList>
    </citation>
    <scope>NUCLEOTIDE SEQUENCE [LARGE SCALE GENOMIC DNA]</scope>
    <source>
        <strain evidence="9">race PST-78</strain>
    </source>
</reference>
<gene>
    <name evidence="8" type="ORF">PSTG_12895</name>
</gene>
<feature type="compositionally biased region" description="Polar residues" evidence="6">
    <location>
        <begin position="305"/>
        <end position="314"/>
    </location>
</feature>
<dbReference type="PANTHER" id="PTHR46481">
    <property type="entry name" value="ZINC FINGER BED DOMAIN-CONTAINING PROTEIN 4"/>
    <property type="match status" value="1"/>
</dbReference>
<keyword evidence="2" id="KW-0479">Metal-binding</keyword>
<evidence type="ECO:0000256" key="3">
    <source>
        <dbReference type="ARBA" id="ARBA00022771"/>
    </source>
</evidence>
<dbReference type="Proteomes" id="UP000054564">
    <property type="component" value="Unassembled WGS sequence"/>
</dbReference>
<dbReference type="InterPro" id="IPR052035">
    <property type="entry name" value="ZnF_BED_domain_contain"/>
</dbReference>
<comment type="subcellular location">
    <subcellularLocation>
        <location evidence="1">Nucleus</location>
    </subcellularLocation>
</comment>
<dbReference type="AlphaFoldDB" id="A0A0L0V3C7"/>
<dbReference type="GO" id="GO:0008270">
    <property type="term" value="F:zinc ion binding"/>
    <property type="evidence" value="ECO:0007669"/>
    <property type="project" value="UniProtKB-KW"/>
</dbReference>
<organism evidence="8 9">
    <name type="scientific">Puccinia striiformis f. sp. tritici PST-78</name>
    <dbReference type="NCBI Taxonomy" id="1165861"/>
    <lineage>
        <taxon>Eukaryota</taxon>
        <taxon>Fungi</taxon>
        <taxon>Dikarya</taxon>
        <taxon>Basidiomycota</taxon>
        <taxon>Pucciniomycotina</taxon>
        <taxon>Pucciniomycetes</taxon>
        <taxon>Pucciniales</taxon>
        <taxon>Pucciniaceae</taxon>
        <taxon>Puccinia</taxon>
    </lineage>
</organism>
<accession>A0A0L0V3C7</accession>
<dbReference type="InterPro" id="IPR012337">
    <property type="entry name" value="RNaseH-like_sf"/>
</dbReference>
<keyword evidence="3" id="KW-0863">Zinc-finger</keyword>
<evidence type="ECO:0000256" key="6">
    <source>
        <dbReference type="SAM" id="MobiDB-lite"/>
    </source>
</evidence>
<dbReference type="PANTHER" id="PTHR46481:SF10">
    <property type="entry name" value="ZINC FINGER BED DOMAIN-CONTAINING PROTEIN 39"/>
    <property type="match status" value="1"/>
</dbReference>
<proteinExistence type="predicted"/>
<dbReference type="GO" id="GO:0005634">
    <property type="term" value="C:nucleus"/>
    <property type="evidence" value="ECO:0007669"/>
    <property type="project" value="UniProtKB-SubCell"/>
</dbReference>
<name>A0A0L0V3C7_9BASI</name>
<dbReference type="SUPFAM" id="SSF53098">
    <property type="entry name" value="Ribonuclease H-like"/>
    <property type="match status" value="1"/>
</dbReference>
<feature type="domain" description="HAT C-terminal dimerisation" evidence="7">
    <location>
        <begin position="349"/>
        <end position="419"/>
    </location>
</feature>
<evidence type="ECO:0000256" key="4">
    <source>
        <dbReference type="ARBA" id="ARBA00022833"/>
    </source>
</evidence>
<feature type="region of interest" description="Disordered" evidence="6">
    <location>
        <begin position="1"/>
        <end position="72"/>
    </location>
</feature>
<keyword evidence="9" id="KW-1185">Reference proteome</keyword>
<dbReference type="GO" id="GO:0046983">
    <property type="term" value="F:protein dimerization activity"/>
    <property type="evidence" value="ECO:0007669"/>
    <property type="project" value="InterPro"/>
</dbReference>